<dbReference type="AlphaFoldDB" id="A0A853B080"/>
<dbReference type="EMBL" id="JACCFK010000001">
    <property type="protein sequence ID" value="NYI88319.1"/>
    <property type="molecule type" value="Genomic_DNA"/>
</dbReference>
<evidence type="ECO:0000313" key="2">
    <source>
        <dbReference type="Proteomes" id="UP000549616"/>
    </source>
</evidence>
<accession>A0A853B080</accession>
<comment type="caution">
    <text evidence="1">The sequence shown here is derived from an EMBL/GenBank/DDBJ whole genome shotgun (WGS) entry which is preliminary data.</text>
</comment>
<reference evidence="1 2" key="1">
    <citation type="submission" date="2020-07" db="EMBL/GenBank/DDBJ databases">
        <title>Sequencing the genomes of 1000 actinobacteria strains.</title>
        <authorList>
            <person name="Klenk H.-P."/>
        </authorList>
    </citation>
    <scope>NUCLEOTIDE SEQUENCE [LARGE SCALE GENOMIC DNA]</scope>
    <source>
        <strain evidence="1 2">DSM 104006</strain>
    </source>
</reference>
<evidence type="ECO:0000313" key="1">
    <source>
        <dbReference type="EMBL" id="NYI88319.1"/>
    </source>
</evidence>
<sequence>MSVTAFADETKASGYLLTVAALLPADLAAARQVMRGLVMPGQRRIHFFKESDRRRKQILDVIAEVRPRIALYDSSGHHRRQQRAVCLTALLADLAARQARTLVLERDDAVLAEDRKVLYRLVRDLRCSETLQYRHHRAHEEPLLAIPDALAWCWQRGGHWRTRVKEMDAALRVL</sequence>
<dbReference type="RefSeq" id="WP_179772574.1">
    <property type="nucleotide sequence ID" value="NZ_JACCFK010000001.1"/>
</dbReference>
<name>A0A853B080_9PSEU</name>
<gene>
    <name evidence="1" type="ORF">HNR02_001642</name>
</gene>
<keyword evidence="2" id="KW-1185">Reference proteome</keyword>
<dbReference type="Proteomes" id="UP000549616">
    <property type="component" value="Unassembled WGS sequence"/>
</dbReference>
<protein>
    <submittedName>
        <fullName evidence="1">Uncharacterized protein</fullName>
    </submittedName>
</protein>
<organism evidence="1 2">
    <name type="scientific">Amycolatopsis endophytica</name>
    <dbReference type="NCBI Taxonomy" id="860233"/>
    <lineage>
        <taxon>Bacteria</taxon>
        <taxon>Bacillati</taxon>
        <taxon>Actinomycetota</taxon>
        <taxon>Actinomycetes</taxon>
        <taxon>Pseudonocardiales</taxon>
        <taxon>Pseudonocardiaceae</taxon>
        <taxon>Amycolatopsis</taxon>
    </lineage>
</organism>
<proteinExistence type="predicted"/>